<reference evidence="1 2" key="1">
    <citation type="submission" date="2017-12" db="EMBL/GenBank/DDBJ databases">
        <title>Comparative genomics of Botrytis spp.</title>
        <authorList>
            <person name="Valero-Jimenez C.A."/>
            <person name="Tapia P."/>
            <person name="Veloso J."/>
            <person name="Silva-Moreno E."/>
            <person name="Staats M."/>
            <person name="Valdes J.H."/>
            <person name="Van Kan J.A.L."/>
        </authorList>
    </citation>
    <scope>NUCLEOTIDE SEQUENCE [LARGE SCALE GENOMIC DNA]</scope>
    <source>
        <strain evidence="1 2">MUCL435</strain>
    </source>
</reference>
<dbReference type="OrthoDB" id="3525404at2759"/>
<evidence type="ECO:0000313" key="1">
    <source>
        <dbReference type="EMBL" id="THV47433.1"/>
    </source>
</evidence>
<proteinExistence type="predicted"/>
<organism evidence="1 2">
    <name type="scientific">Botrytis galanthina</name>
    <dbReference type="NCBI Taxonomy" id="278940"/>
    <lineage>
        <taxon>Eukaryota</taxon>
        <taxon>Fungi</taxon>
        <taxon>Dikarya</taxon>
        <taxon>Ascomycota</taxon>
        <taxon>Pezizomycotina</taxon>
        <taxon>Leotiomycetes</taxon>
        <taxon>Helotiales</taxon>
        <taxon>Sclerotiniaceae</taxon>
        <taxon>Botrytis</taxon>
    </lineage>
</organism>
<sequence length="67" mass="8084">MDPNLHEQELQLAEQDEEFQPSDEQLRIWREETVRRWRQRVAITRASLALEYLRSVVEEVMLQCDGI</sequence>
<accession>A0A4S8QQP7</accession>
<dbReference type="EMBL" id="PQXL01000311">
    <property type="protein sequence ID" value="THV47433.1"/>
    <property type="molecule type" value="Genomic_DNA"/>
</dbReference>
<protein>
    <submittedName>
        <fullName evidence="1">Uncharacterized protein</fullName>
    </submittedName>
</protein>
<evidence type="ECO:0000313" key="2">
    <source>
        <dbReference type="Proteomes" id="UP000308671"/>
    </source>
</evidence>
<keyword evidence="2" id="KW-1185">Reference proteome</keyword>
<gene>
    <name evidence="1" type="ORF">BGAL_0311g00200</name>
</gene>
<dbReference type="Proteomes" id="UP000308671">
    <property type="component" value="Unassembled WGS sequence"/>
</dbReference>
<name>A0A4S8QQP7_9HELO</name>
<comment type="caution">
    <text evidence="1">The sequence shown here is derived from an EMBL/GenBank/DDBJ whole genome shotgun (WGS) entry which is preliminary data.</text>
</comment>
<dbReference type="AlphaFoldDB" id="A0A4S8QQP7"/>